<keyword evidence="1" id="KW-0479">Metal-binding</keyword>
<evidence type="ECO:0000256" key="2">
    <source>
        <dbReference type="ARBA" id="ARBA00022842"/>
    </source>
</evidence>
<accession>A0ABQ7K9I3</accession>
<dbReference type="InterPro" id="IPR006084">
    <property type="entry name" value="XPG/Rad2"/>
</dbReference>
<keyword evidence="2" id="KW-0460">Magnesium</keyword>
<evidence type="ECO:0000313" key="5">
    <source>
        <dbReference type="EMBL" id="KAG0294133.1"/>
    </source>
</evidence>
<comment type="caution">
    <text evidence="5">The sequence shown here is derived from an EMBL/GenBank/DDBJ whole genome shotgun (WGS) entry which is preliminary data.</text>
</comment>
<protein>
    <recommendedName>
        <fullName evidence="7">XPG-I domain-containing protein</fullName>
    </recommendedName>
</protein>
<evidence type="ECO:0008006" key="7">
    <source>
        <dbReference type="Google" id="ProtNLM"/>
    </source>
</evidence>
<sequence length="807" mass="91067">MFPDDDSGEKFSIARESKGFKALAKELGRQEPTLHGVTGVALWSMYNRLLKAYGKLDQVLEVETGGRFEHSRLSEIVKSIFDLDRDYASKRKQVSADKEQERQRILSEQDAVNNEAIRDSMLSLGARQAQKRKERDGAAASSTSSPSTSVSTLLQSTSSRPPVNSASIAIPSRPLTESSSKVLSDVQQNLLFAIQTSSNKYDRLVTNLDSLKVQFSEFAKKNNQEELEDSLRRLQQAVNKVKPTLDDLKDEMEDMRREREVSPGSITDKWGETKTGSNILDLGVGKAELFYLVRFRAVGDIKAHSLSSAWYMERLISEIMEGNKGTSNQFRVDVQACFFSTIRYAYTASHSLEAAHSVVEKRIKKLVKNRTIAVLYFDGAPALEKQHTHRQRQELRTKALDNANKAVDNFVERVNNNQRIRKQHFITVNKNLATAFRWDPVAKQSLKAYLRERGWNVVECPTEADTKIAEDCHPGDVVISSDSDSLVYRNISVVWRPISGGRFLVYNIDEVLSTLGLNRNQLTVLGIVSYNDYNKNIYGLGCATNYGIIKGFTEEGMEVPPMVEAYLTDSRVEFKNKDKLNFATSIQVFVGGRQTPVSFTTNNSSDDPGILTVEKVKARFAEARSMYRQRKSEEEMSRQASKRSSSDTSTQRHKPSQCFNRYRNIDRPPPVEHKDITDTTKRKNSTALVHRPRFSVKARTRKIKHEPPPAMKQYSWKSWKKKPESPAVDAVEAKPKPEEFAKSPSFKSPRPFGPMDKKQIIQELGREHPMAVLRVGTLAKNVKSALKDDVAIAKEAIGCLQEAVHEA</sequence>
<keyword evidence="3" id="KW-0175">Coiled coil</keyword>
<reference evidence="5 6" key="1">
    <citation type="journal article" date="2020" name="Fungal Divers.">
        <title>Resolving the Mortierellaceae phylogeny through synthesis of multi-gene phylogenetics and phylogenomics.</title>
        <authorList>
            <person name="Vandepol N."/>
            <person name="Liber J."/>
            <person name="Desiro A."/>
            <person name="Na H."/>
            <person name="Kennedy M."/>
            <person name="Barry K."/>
            <person name="Grigoriev I.V."/>
            <person name="Miller A.N."/>
            <person name="O'Donnell K."/>
            <person name="Stajich J.E."/>
            <person name="Bonito G."/>
        </authorList>
    </citation>
    <scope>NUCLEOTIDE SEQUENCE [LARGE SCALE GENOMIC DNA]</scope>
    <source>
        <strain evidence="5 6">AD045</strain>
    </source>
</reference>
<proteinExistence type="predicted"/>
<feature type="compositionally biased region" description="Basic and acidic residues" evidence="4">
    <location>
        <begin position="663"/>
        <end position="681"/>
    </location>
</feature>
<feature type="coiled-coil region" evidence="3">
    <location>
        <begin position="220"/>
        <end position="258"/>
    </location>
</feature>
<feature type="region of interest" description="Disordered" evidence="4">
    <location>
        <begin position="126"/>
        <end position="175"/>
    </location>
</feature>
<feature type="region of interest" description="Disordered" evidence="4">
    <location>
        <begin position="626"/>
        <end position="690"/>
    </location>
</feature>
<dbReference type="EMBL" id="JAAAIM010000130">
    <property type="protein sequence ID" value="KAG0294133.1"/>
    <property type="molecule type" value="Genomic_DNA"/>
</dbReference>
<evidence type="ECO:0000256" key="1">
    <source>
        <dbReference type="ARBA" id="ARBA00022723"/>
    </source>
</evidence>
<feature type="compositionally biased region" description="Low complexity" evidence="4">
    <location>
        <begin position="141"/>
        <end position="159"/>
    </location>
</feature>
<evidence type="ECO:0000313" key="6">
    <source>
        <dbReference type="Proteomes" id="UP001194696"/>
    </source>
</evidence>
<feature type="compositionally biased region" description="Polar residues" evidence="4">
    <location>
        <begin position="638"/>
        <end position="649"/>
    </location>
</feature>
<feature type="region of interest" description="Disordered" evidence="4">
    <location>
        <begin position="91"/>
        <end position="110"/>
    </location>
</feature>
<evidence type="ECO:0000256" key="4">
    <source>
        <dbReference type="SAM" id="MobiDB-lite"/>
    </source>
</evidence>
<dbReference type="Proteomes" id="UP001194696">
    <property type="component" value="Unassembled WGS sequence"/>
</dbReference>
<feature type="region of interest" description="Disordered" evidence="4">
    <location>
        <begin position="726"/>
        <end position="755"/>
    </location>
</feature>
<evidence type="ECO:0000256" key="3">
    <source>
        <dbReference type="SAM" id="Coils"/>
    </source>
</evidence>
<dbReference type="PANTHER" id="PTHR11081:SF9">
    <property type="entry name" value="FLAP ENDONUCLEASE 1"/>
    <property type="match status" value="1"/>
</dbReference>
<feature type="compositionally biased region" description="Basic and acidic residues" evidence="4">
    <location>
        <begin position="731"/>
        <end position="741"/>
    </location>
</feature>
<feature type="compositionally biased region" description="Basic and acidic residues" evidence="4">
    <location>
        <begin position="91"/>
        <end position="107"/>
    </location>
</feature>
<keyword evidence="6" id="KW-1185">Reference proteome</keyword>
<dbReference type="SUPFAM" id="SSF88723">
    <property type="entry name" value="PIN domain-like"/>
    <property type="match status" value="1"/>
</dbReference>
<name>A0ABQ7K9I3_9FUNG</name>
<organism evidence="5 6">
    <name type="scientific">Linnemannia gamsii</name>
    <dbReference type="NCBI Taxonomy" id="64522"/>
    <lineage>
        <taxon>Eukaryota</taxon>
        <taxon>Fungi</taxon>
        <taxon>Fungi incertae sedis</taxon>
        <taxon>Mucoromycota</taxon>
        <taxon>Mortierellomycotina</taxon>
        <taxon>Mortierellomycetes</taxon>
        <taxon>Mortierellales</taxon>
        <taxon>Mortierellaceae</taxon>
        <taxon>Linnemannia</taxon>
    </lineage>
</organism>
<dbReference type="Gene3D" id="3.40.50.1010">
    <property type="entry name" value="5'-nuclease"/>
    <property type="match status" value="1"/>
</dbReference>
<dbReference type="PANTHER" id="PTHR11081">
    <property type="entry name" value="FLAP ENDONUCLEASE FAMILY MEMBER"/>
    <property type="match status" value="1"/>
</dbReference>
<gene>
    <name evidence="5" type="ORF">BGZ96_001755</name>
</gene>
<dbReference type="InterPro" id="IPR029060">
    <property type="entry name" value="PIN-like_dom_sf"/>
</dbReference>